<gene>
    <name evidence="1" type="ORF">NCTC11214_05132</name>
</gene>
<dbReference type="KEGG" id="sof:NCTC11214_05132"/>
<reference evidence="1 2" key="1">
    <citation type="submission" date="2018-12" db="EMBL/GenBank/DDBJ databases">
        <authorList>
            <consortium name="Pathogen Informatics"/>
        </authorList>
    </citation>
    <scope>NUCLEOTIDE SEQUENCE [LARGE SCALE GENOMIC DNA]</scope>
    <source>
        <strain evidence="1 2">NCTC11214</strain>
    </source>
</reference>
<dbReference type="AlphaFoldDB" id="A0A3S5D835"/>
<dbReference type="EMBL" id="LR134117">
    <property type="protein sequence ID" value="VDZ64746.1"/>
    <property type="molecule type" value="Genomic_DNA"/>
</dbReference>
<evidence type="ECO:0000313" key="1">
    <source>
        <dbReference type="EMBL" id="VDZ64746.1"/>
    </source>
</evidence>
<accession>A0A3S5D835</accession>
<proteinExistence type="predicted"/>
<dbReference type="RefSeq" id="WP_088499657.1">
    <property type="nucleotide sequence ID" value="NZ_LR134117.1"/>
</dbReference>
<name>A0A3S5D835_SEROD</name>
<protein>
    <submittedName>
        <fullName evidence="1">Uncharacterized protein</fullName>
    </submittedName>
</protein>
<dbReference type="Proteomes" id="UP000281391">
    <property type="component" value="Chromosome"/>
</dbReference>
<sequence>MTYGFRLNAGGKKPIDITQVTYGSALYFGRPERPDPLNPRLFCPIDWSGFNPNTAKIGIHSGADRFDWGGDVSITADGLWLEQPINYTTDSETPTGLPWCSVIVTALPAATGDAYGLRISNPNGVSPLLIPTRAIQVLSYATVIAGNIGSFDIPGIQTSDIIFVGATVPGQTFSCIRGMSRYNQNTLSFVGDTNGVRILAFRNVGAARVGGYGIRIVNPAGSISISDAQPPLILTDTFGDYTHSLPYRVGFTPVITGTAGWYSGARWRKSTWGISSTADNSTSGIWEAEHWREDAVYADGNYRCRSVINCIDIDMYPEHFGGG</sequence>
<organism evidence="1 2">
    <name type="scientific">Serratia odorifera</name>
    <dbReference type="NCBI Taxonomy" id="618"/>
    <lineage>
        <taxon>Bacteria</taxon>
        <taxon>Pseudomonadati</taxon>
        <taxon>Pseudomonadota</taxon>
        <taxon>Gammaproteobacteria</taxon>
        <taxon>Enterobacterales</taxon>
        <taxon>Yersiniaceae</taxon>
        <taxon>Serratia</taxon>
    </lineage>
</organism>
<evidence type="ECO:0000313" key="2">
    <source>
        <dbReference type="Proteomes" id="UP000281391"/>
    </source>
</evidence>